<evidence type="ECO:0000256" key="5">
    <source>
        <dbReference type="SAM" id="MobiDB-lite"/>
    </source>
</evidence>
<comment type="subcellular location">
    <subcellularLocation>
        <location evidence="4">Nucleus</location>
    </subcellularLocation>
</comment>
<dbReference type="PANTHER" id="PTHR10390">
    <property type="entry name" value="HOMEOBOX PROTEIN SIX"/>
    <property type="match status" value="1"/>
</dbReference>
<evidence type="ECO:0000256" key="1">
    <source>
        <dbReference type="ARBA" id="ARBA00023125"/>
    </source>
</evidence>
<evidence type="ECO:0000259" key="6">
    <source>
        <dbReference type="PROSITE" id="PS50071"/>
    </source>
</evidence>
<protein>
    <recommendedName>
        <fullName evidence="6">Homeobox domain-containing protein</fullName>
    </recommendedName>
</protein>
<dbReference type="InterPro" id="IPR001356">
    <property type="entry name" value="HD"/>
</dbReference>
<name>A0AAU9VM72_9CNID</name>
<comment type="caution">
    <text evidence="7">The sequence shown here is derived from an EMBL/GenBank/DDBJ whole genome shotgun (WGS) entry which is preliminary data.</text>
</comment>
<dbReference type="InterPro" id="IPR008422">
    <property type="entry name" value="KN_HD"/>
</dbReference>
<dbReference type="CDD" id="cd00086">
    <property type="entry name" value="homeodomain"/>
    <property type="match status" value="1"/>
</dbReference>
<dbReference type="GO" id="GO:0005667">
    <property type="term" value="C:transcription regulator complex"/>
    <property type="evidence" value="ECO:0007669"/>
    <property type="project" value="TreeGrafter"/>
</dbReference>
<keyword evidence="3 4" id="KW-0539">Nucleus</keyword>
<dbReference type="GO" id="GO:0000978">
    <property type="term" value="F:RNA polymerase II cis-regulatory region sequence-specific DNA binding"/>
    <property type="evidence" value="ECO:0007669"/>
    <property type="project" value="TreeGrafter"/>
</dbReference>
<dbReference type="PANTHER" id="PTHR10390:SF33">
    <property type="entry name" value="PROTEIN OPTIX"/>
    <property type="match status" value="1"/>
</dbReference>
<evidence type="ECO:0000256" key="4">
    <source>
        <dbReference type="PROSITE-ProRule" id="PRU00108"/>
    </source>
</evidence>
<gene>
    <name evidence="7" type="ORF">PMEA_00001268</name>
</gene>
<dbReference type="InterPro" id="IPR031701">
    <property type="entry name" value="SIX1_SD"/>
</dbReference>
<dbReference type="InterPro" id="IPR009057">
    <property type="entry name" value="Homeodomain-like_sf"/>
</dbReference>
<dbReference type="InterPro" id="IPR017970">
    <property type="entry name" value="Homeobox_CS"/>
</dbReference>
<dbReference type="Pfam" id="PF05920">
    <property type="entry name" value="Homeobox_KN"/>
    <property type="match status" value="1"/>
</dbReference>
<feature type="DNA-binding region" description="Homeobox" evidence="4">
    <location>
        <begin position="157"/>
        <end position="218"/>
    </location>
</feature>
<keyword evidence="1 4" id="KW-0238">DNA-binding</keyword>
<dbReference type="PROSITE" id="PS50071">
    <property type="entry name" value="HOMEOBOX_2"/>
    <property type="match status" value="1"/>
</dbReference>
<dbReference type="SUPFAM" id="SSF46689">
    <property type="entry name" value="Homeodomain-like"/>
    <property type="match status" value="1"/>
</dbReference>
<evidence type="ECO:0000256" key="3">
    <source>
        <dbReference type="ARBA" id="ARBA00023242"/>
    </source>
</evidence>
<dbReference type="GO" id="GO:0000981">
    <property type="term" value="F:DNA-binding transcription factor activity, RNA polymerase II-specific"/>
    <property type="evidence" value="ECO:0007669"/>
    <property type="project" value="InterPro"/>
</dbReference>
<organism evidence="7 8">
    <name type="scientific">Pocillopora meandrina</name>
    <dbReference type="NCBI Taxonomy" id="46732"/>
    <lineage>
        <taxon>Eukaryota</taxon>
        <taxon>Metazoa</taxon>
        <taxon>Cnidaria</taxon>
        <taxon>Anthozoa</taxon>
        <taxon>Hexacorallia</taxon>
        <taxon>Scleractinia</taxon>
        <taxon>Astrocoeniina</taxon>
        <taxon>Pocilloporidae</taxon>
        <taxon>Pocillopora</taxon>
    </lineage>
</organism>
<evidence type="ECO:0000256" key="2">
    <source>
        <dbReference type="ARBA" id="ARBA00023155"/>
    </source>
</evidence>
<proteinExistence type="predicted"/>
<sequence>MAYVLALRKGKSRRTKKKILLKNGGGLLEGSTVATQWPTLPCLPFTRVLKTDSSKNTASQSTSGLQTWLDSFPGKVKQSEKIIFKKIDQAWQRKDIDEMFQLIKENEFSDETQKKALHYWDQGHYYQEGEKRNKALTPLARFRIRERFLPPKNICPNGRKKATLPREATAKLRAWLDENPRPYPTRETKAALADDTGLTILQVNTWFANTRRRMRGKRKTQRKDEVKSKHLWNRSSLPEPWQVPILTTTMASTPGTVPPCASFCTCPPHATQIHVPTSLGSNVSDYWTEMTCNAGTLTDWPGSYTGTVGNQYLAPPVVALTPNLWEPEFQCRGLHAAAQILMDMASK</sequence>
<dbReference type="AlphaFoldDB" id="A0AAU9VM72"/>
<evidence type="ECO:0000313" key="8">
    <source>
        <dbReference type="Proteomes" id="UP001159428"/>
    </source>
</evidence>
<dbReference type="PROSITE" id="PS00027">
    <property type="entry name" value="HOMEOBOX_1"/>
    <property type="match status" value="1"/>
</dbReference>
<dbReference type="Proteomes" id="UP001159428">
    <property type="component" value="Unassembled WGS sequence"/>
</dbReference>
<dbReference type="Gene3D" id="1.10.10.60">
    <property type="entry name" value="Homeodomain-like"/>
    <property type="match status" value="1"/>
</dbReference>
<accession>A0AAU9VM72</accession>
<evidence type="ECO:0000313" key="7">
    <source>
        <dbReference type="EMBL" id="CAH3031264.1"/>
    </source>
</evidence>
<dbReference type="Pfam" id="PF16878">
    <property type="entry name" value="SIX1_SD"/>
    <property type="match status" value="1"/>
</dbReference>
<keyword evidence="2 4" id="KW-0371">Homeobox</keyword>
<feature type="domain" description="Homeobox" evidence="6">
    <location>
        <begin position="155"/>
        <end position="217"/>
    </location>
</feature>
<dbReference type="EMBL" id="CALNXJ010000001">
    <property type="protein sequence ID" value="CAH3031264.1"/>
    <property type="molecule type" value="Genomic_DNA"/>
</dbReference>
<keyword evidence="8" id="KW-1185">Reference proteome</keyword>
<reference evidence="7 8" key="1">
    <citation type="submission" date="2022-05" db="EMBL/GenBank/DDBJ databases">
        <authorList>
            <consortium name="Genoscope - CEA"/>
            <person name="William W."/>
        </authorList>
    </citation>
    <scope>NUCLEOTIDE SEQUENCE [LARGE SCALE GENOMIC DNA]</scope>
</reference>
<feature type="compositionally biased region" description="Basic residues" evidence="5">
    <location>
        <begin position="212"/>
        <end position="221"/>
    </location>
</feature>
<dbReference type="GO" id="GO:0005634">
    <property type="term" value="C:nucleus"/>
    <property type="evidence" value="ECO:0007669"/>
    <property type="project" value="UniProtKB-SubCell"/>
</dbReference>
<dbReference type="SMART" id="SM00389">
    <property type="entry name" value="HOX"/>
    <property type="match status" value="1"/>
</dbReference>
<feature type="region of interest" description="Disordered" evidence="5">
    <location>
        <begin position="212"/>
        <end position="233"/>
    </location>
</feature>